<dbReference type="GO" id="GO:0005773">
    <property type="term" value="C:vacuole"/>
    <property type="evidence" value="ECO:0007669"/>
    <property type="project" value="TreeGrafter"/>
</dbReference>
<dbReference type="GO" id="GO:0006508">
    <property type="term" value="P:proteolysis"/>
    <property type="evidence" value="ECO:0007669"/>
    <property type="project" value="UniProtKB-KW"/>
</dbReference>
<dbReference type="Gene3D" id="3.40.50.1820">
    <property type="entry name" value="alpha/beta hydrolase"/>
    <property type="match status" value="1"/>
</dbReference>
<keyword evidence="3" id="KW-0964">Secreted</keyword>
<accession>A0AAD8MRV0</accession>
<gene>
    <name evidence="5" type="ORF">POM88_020851</name>
</gene>
<dbReference type="EMBL" id="JAUIZM010000005">
    <property type="protein sequence ID" value="KAK1383116.1"/>
    <property type="molecule type" value="Genomic_DNA"/>
</dbReference>
<reference evidence="5" key="2">
    <citation type="submission" date="2023-05" db="EMBL/GenBank/DDBJ databases">
        <authorList>
            <person name="Schelkunov M.I."/>
        </authorList>
    </citation>
    <scope>NUCLEOTIDE SEQUENCE</scope>
    <source>
        <strain evidence="5">Hsosn_3</strain>
        <tissue evidence="5">Leaf</tissue>
    </source>
</reference>
<protein>
    <recommendedName>
        <fullName evidence="4">Carboxypeptidase</fullName>
        <ecNumber evidence="4">3.4.16.-</ecNumber>
    </recommendedName>
</protein>
<evidence type="ECO:0000313" key="5">
    <source>
        <dbReference type="EMBL" id="KAK1383116.1"/>
    </source>
</evidence>
<keyword evidence="4" id="KW-0645">Protease</keyword>
<evidence type="ECO:0000313" key="6">
    <source>
        <dbReference type="Proteomes" id="UP001237642"/>
    </source>
</evidence>
<evidence type="ECO:0000256" key="4">
    <source>
        <dbReference type="RuleBase" id="RU361156"/>
    </source>
</evidence>
<keyword evidence="6" id="KW-1185">Reference proteome</keyword>
<dbReference type="PANTHER" id="PTHR11802:SF31">
    <property type="entry name" value="SERINE CARBOXYPEPTIDASE-LIKE 34"/>
    <property type="match status" value="1"/>
</dbReference>
<dbReference type="Proteomes" id="UP001237642">
    <property type="component" value="Unassembled WGS sequence"/>
</dbReference>
<dbReference type="SUPFAM" id="SSF53474">
    <property type="entry name" value="alpha/beta-Hydrolases"/>
    <property type="match status" value="1"/>
</dbReference>
<name>A0AAD8MRV0_9APIA</name>
<dbReference type="PROSITE" id="PS00131">
    <property type="entry name" value="CARBOXYPEPT_SER_SER"/>
    <property type="match status" value="1"/>
</dbReference>
<dbReference type="InterPro" id="IPR029058">
    <property type="entry name" value="AB_hydrolase_fold"/>
</dbReference>
<reference evidence="5" key="1">
    <citation type="submission" date="2023-02" db="EMBL/GenBank/DDBJ databases">
        <title>Genome of toxic invasive species Heracleum sosnowskyi carries increased number of genes despite the absence of recent whole-genome duplications.</title>
        <authorList>
            <person name="Schelkunov M."/>
            <person name="Shtratnikova V."/>
            <person name="Makarenko M."/>
            <person name="Klepikova A."/>
            <person name="Omelchenko D."/>
            <person name="Novikova G."/>
            <person name="Obukhova E."/>
            <person name="Bogdanov V."/>
            <person name="Penin A."/>
            <person name="Logacheva M."/>
        </authorList>
    </citation>
    <scope>NUCLEOTIDE SEQUENCE</scope>
    <source>
        <strain evidence="5">Hsosn_3</strain>
        <tissue evidence="5">Leaf</tissue>
    </source>
</reference>
<keyword evidence="4" id="KW-0378">Hydrolase</keyword>
<evidence type="ECO:0000256" key="1">
    <source>
        <dbReference type="ARBA" id="ARBA00004613"/>
    </source>
</evidence>
<comment type="subcellular location">
    <subcellularLocation>
        <location evidence="1">Secreted</location>
    </subcellularLocation>
</comment>
<sequence>MLPKDSYTFLVNWFKRFPQYKSHEFYISGESYAGHYFPQLFEVIFDKNMYVPKKEYINFKGFMIGNALMDDETDQKGMIDYAWELTLSDFRLNTKGYGKMPGYEHIFMNFLLSLVQSNKYEKHC</sequence>
<dbReference type="PANTHER" id="PTHR11802">
    <property type="entry name" value="SERINE PROTEASE FAMILY S10 SERINE CARBOXYPEPTIDASE"/>
    <property type="match status" value="1"/>
</dbReference>
<dbReference type="GO" id="GO:0005576">
    <property type="term" value="C:extracellular region"/>
    <property type="evidence" value="ECO:0007669"/>
    <property type="project" value="UniProtKB-SubCell"/>
</dbReference>
<dbReference type="AlphaFoldDB" id="A0AAD8MRV0"/>
<dbReference type="GO" id="GO:0004185">
    <property type="term" value="F:serine-type carboxypeptidase activity"/>
    <property type="evidence" value="ECO:0007669"/>
    <property type="project" value="UniProtKB-UniRule"/>
</dbReference>
<keyword evidence="4" id="KW-0121">Carboxypeptidase</keyword>
<evidence type="ECO:0000256" key="2">
    <source>
        <dbReference type="ARBA" id="ARBA00009431"/>
    </source>
</evidence>
<organism evidence="5 6">
    <name type="scientific">Heracleum sosnowskyi</name>
    <dbReference type="NCBI Taxonomy" id="360622"/>
    <lineage>
        <taxon>Eukaryota</taxon>
        <taxon>Viridiplantae</taxon>
        <taxon>Streptophyta</taxon>
        <taxon>Embryophyta</taxon>
        <taxon>Tracheophyta</taxon>
        <taxon>Spermatophyta</taxon>
        <taxon>Magnoliopsida</taxon>
        <taxon>eudicotyledons</taxon>
        <taxon>Gunneridae</taxon>
        <taxon>Pentapetalae</taxon>
        <taxon>asterids</taxon>
        <taxon>campanulids</taxon>
        <taxon>Apiales</taxon>
        <taxon>Apiaceae</taxon>
        <taxon>Apioideae</taxon>
        <taxon>apioid superclade</taxon>
        <taxon>Tordylieae</taxon>
        <taxon>Tordyliinae</taxon>
        <taxon>Heracleum</taxon>
    </lineage>
</organism>
<comment type="caution">
    <text evidence="5">The sequence shown here is derived from an EMBL/GenBank/DDBJ whole genome shotgun (WGS) entry which is preliminary data.</text>
</comment>
<dbReference type="Pfam" id="PF00450">
    <property type="entry name" value="Peptidase_S10"/>
    <property type="match status" value="1"/>
</dbReference>
<dbReference type="InterPro" id="IPR018202">
    <property type="entry name" value="Ser_caboxypep_ser_AS"/>
</dbReference>
<dbReference type="EC" id="3.4.16.-" evidence="4"/>
<comment type="similarity">
    <text evidence="2 4">Belongs to the peptidase S10 family.</text>
</comment>
<dbReference type="InterPro" id="IPR001563">
    <property type="entry name" value="Peptidase_S10"/>
</dbReference>
<proteinExistence type="inferred from homology"/>
<evidence type="ECO:0000256" key="3">
    <source>
        <dbReference type="ARBA" id="ARBA00022525"/>
    </source>
</evidence>